<reference evidence="7 8" key="1">
    <citation type="journal article" date="2021" name="BMC Genomics">
        <title>Datura genome reveals duplications of psychoactive alkaloid biosynthetic genes and high mutation rate following tissue culture.</title>
        <authorList>
            <person name="Rajewski A."/>
            <person name="Carter-House D."/>
            <person name="Stajich J."/>
            <person name="Litt A."/>
        </authorList>
    </citation>
    <scope>NUCLEOTIDE SEQUENCE [LARGE SCALE GENOMIC DNA]</scope>
    <source>
        <strain evidence="7">AR-01</strain>
    </source>
</reference>
<organism evidence="7 8">
    <name type="scientific">Datura stramonium</name>
    <name type="common">Jimsonweed</name>
    <name type="synonym">Common thornapple</name>
    <dbReference type="NCBI Taxonomy" id="4076"/>
    <lineage>
        <taxon>Eukaryota</taxon>
        <taxon>Viridiplantae</taxon>
        <taxon>Streptophyta</taxon>
        <taxon>Embryophyta</taxon>
        <taxon>Tracheophyta</taxon>
        <taxon>Spermatophyta</taxon>
        <taxon>Magnoliopsida</taxon>
        <taxon>eudicotyledons</taxon>
        <taxon>Gunneridae</taxon>
        <taxon>Pentapetalae</taxon>
        <taxon>asterids</taxon>
        <taxon>lamiids</taxon>
        <taxon>Solanales</taxon>
        <taxon>Solanaceae</taxon>
        <taxon>Solanoideae</taxon>
        <taxon>Datureae</taxon>
        <taxon>Datura</taxon>
    </lineage>
</organism>
<evidence type="ECO:0000259" key="6">
    <source>
        <dbReference type="Pfam" id="PF23121"/>
    </source>
</evidence>
<feature type="domain" description="AIPP2-like SPOC-like" evidence="6">
    <location>
        <begin position="4"/>
        <end position="65"/>
    </location>
</feature>
<keyword evidence="2" id="KW-0863">Zinc-finger</keyword>
<protein>
    <recommendedName>
        <fullName evidence="6">AIPP2-like SPOC-like domain-containing protein</fullName>
    </recommendedName>
</protein>
<proteinExistence type="predicted"/>
<dbReference type="PANTHER" id="PTHR33304:SF36">
    <property type="entry name" value="GB|AAF26970.1-RELATED"/>
    <property type="match status" value="1"/>
</dbReference>
<dbReference type="Proteomes" id="UP000823775">
    <property type="component" value="Unassembled WGS sequence"/>
</dbReference>
<dbReference type="InterPro" id="IPR056280">
    <property type="entry name" value="AIPP2-like_SPOC"/>
</dbReference>
<evidence type="ECO:0000313" key="8">
    <source>
        <dbReference type="Proteomes" id="UP000823775"/>
    </source>
</evidence>
<comment type="caution">
    <text evidence="7">The sequence shown here is derived from an EMBL/GenBank/DDBJ whole genome shotgun (WGS) entry which is preliminary data.</text>
</comment>
<sequence length="120" mass="14133">MLNNCIQAYPPSRVRRKVYEFSGPLPDTLKFELVPRGDIWASLFNNHHPGKEDIGLYFLASERERLAFALYIYPKRGKGHKVEVRPCPGRFLLEIDLHFPLYVGLRYILLWWSSCVPKIW</sequence>
<evidence type="ECO:0000313" key="7">
    <source>
        <dbReference type="EMBL" id="MCD7471848.1"/>
    </source>
</evidence>
<evidence type="ECO:0000256" key="1">
    <source>
        <dbReference type="ARBA" id="ARBA00022723"/>
    </source>
</evidence>
<dbReference type="Pfam" id="PF23121">
    <property type="entry name" value="SPOC_AIPP2"/>
    <property type="match status" value="1"/>
</dbReference>
<evidence type="ECO:0000256" key="5">
    <source>
        <dbReference type="ARBA" id="ARBA00023163"/>
    </source>
</evidence>
<gene>
    <name evidence="7" type="ORF">HAX54_012589</name>
</gene>
<dbReference type="InterPro" id="IPR049914">
    <property type="entry name" value="PHD1-3/5-6"/>
</dbReference>
<evidence type="ECO:0000256" key="3">
    <source>
        <dbReference type="ARBA" id="ARBA00022833"/>
    </source>
</evidence>
<evidence type="ECO:0000256" key="4">
    <source>
        <dbReference type="ARBA" id="ARBA00023015"/>
    </source>
</evidence>
<dbReference type="PANTHER" id="PTHR33304">
    <property type="match status" value="1"/>
</dbReference>
<keyword evidence="5" id="KW-0804">Transcription</keyword>
<keyword evidence="3" id="KW-0862">Zinc</keyword>
<keyword evidence="1" id="KW-0479">Metal-binding</keyword>
<name>A0ABS8TKX3_DATST</name>
<dbReference type="EMBL" id="JACEIK010001738">
    <property type="protein sequence ID" value="MCD7471848.1"/>
    <property type="molecule type" value="Genomic_DNA"/>
</dbReference>
<keyword evidence="8" id="KW-1185">Reference proteome</keyword>
<keyword evidence="4" id="KW-0805">Transcription regulation</keyword>
<evidence type="ECO:0000256" key="2">
    <source>
        <dbReference type="ARBA" id="ARBA00022771"/>
    </source>
</evidence>
<accession>A0ABS8TKX3</accession>